<dbReference type="GO" id="GO:0008168">
    <property type="term" value="F:methyltransferase activity"/>
    <property type="evidence" value="ECO:0007669"/>
    <property type="project" value="UniProtKB-KW"/>
</dbReference>
<evidence type="ECO:0000259" key="3">
    <source>
        <dbReference type="Pfam" id="PF01035"/>
    </source>
</evidence>
<dbReference type="InterPro" id="IPR036217">
    <property type="entry name" value="MethylDNA_cys_MeTrfase_DNAb"/>
</dbReference>
<dbReference type="GO" id="GO:0006281">
    <property type="term" value="P:DNA repair"/>
    <property type="evidence" value="ECO:0007669"/>
    <property type="project" value="InterPro"/>
</dbReference>
<dbReference type="Pfam" id="PF01035">
    <property type="entry name" value="DNA_binding_1"/>
    <property type="match status" value="1"/>
</dbReference>
<protein>
    <submittedName>
        <fullName evidence="4">Methylated DNA-protein cysteine methyltransferase</fullName>
    </submittedName>
</protein>
<reference evidence="4" key="1">
    <citation type="submission" date="2020-11" db="EMBL/GenBank/DDBJ databases">
        <title>Carbohydrate-dependent, anaerobic sulfur respiration: A novel catabolism in halophilic archaea.</title>
        <authorList>
            <person name="Sorokin D.Y."/>
            <person name="Messina E."/>
            <person name="Smedile F."/>
            <person name="La Cono V."/>
            <person name="Hallsworth J.E."/>
            <person name="Yakimov M.M."/>
        </authorList>
    </citation>
    <scope>NUCLEOTIDE SEQUENCE</scope>
    <source>
        <strain evidence="4">HSR12-1</strain>
    </source>
</reference>
<dbReference type="Gene3D" id="1.10.10.10">
    <property type="entry name" value="Winged helix-like DNA-binding domain superfamily/Winged helix DNA-binding domain"/>
    <property type="match status" value="1"/>
</dbReference>
<dbReference type="Proteomes" id="UP000663525">
    <property type="component" value="Chromosome"/>
</dbReference>
<keyword evidence="4" id="KW-0808">Transferase</keyword>
<keyword evidence="1" id="KW-0227">DNA damage</keyword>
<keyword evidence="4" id="KW-0489">Methyltransferase</keyword>
<dbReference type="InterPro" id="IPR036388">
    <property type="entry name" value="WH-like_DNA-bd_sf"/>
</dbReference>
<evidence type="ECO:0000256" key="2">
    <source>
        <dbReference type="SAM" id="MobiDB-lite"/>
    </source>
</evidence>
<name>A0A897MY33_9EURY</name>
<evidence type="ECO:0000313" key="5">
    <source>
        <dbReference type="Proteomes" id="UP000663525"/>
    </source>
</evidence>
<dbReference type="InterPro" id="IPR014048">
    <property type="entry name" value="MethylDNA_cys_MeTrfase_DNA-bd"/>
</dbReference>
<organism evidence="4 5">
    <name type="scientific">Halapricum desulfuricans</name>
    <dbReference type="NCBI Taxonomy" id="2841257"/>
    <lineage>
        <taxon>Archaea</taxon>
        <taxon>Methanobacteriati</taxon>
        <taxon>Methanobacteriota</taxon>
        <taxon>Stenosarchaea group</taxon>
        <taxon>Halobacteria</taxon>
        <taxon>Halobacteriales</taxon>
        <taxon>Haloarculaceae</taxon>
        <taxon>Halapricum</taxon>
    </lineage>
</organism>
<feature type="region of interest" description="Disordered" evidence="2">
    <location>
        <begin position="133"/>
        <end position="167"/>
    </location>
</feature>
<evidence type="ECO:0000313" key="4">
    <source>
        <dbReference type="EMBL" id="QSG05367.1"/>
    </source>
</evidence>
<accession>A0A897MY33</accession>
<evidence type="ECO:0000256" key="1">
    <source>
        <dbReference type="ARBA" id="ARBA00022763"/>
    </source>
</evidence>
<dbReference type="GO" id="GO:0032259">
    <property type="term" value="P:methylation"/>
    <property type="evidence" value="ECO:0007669"/>
    <property type="project" value="UniProtKB-KW"/>
</dbReference>
<gene>
    <name evidence="4" type="primary">ada</name>
    <name evidence="4" type="ORF">HSR121_1020</name>
</gene>
<feature type="domain" description="Methylated-DNA-[protein]-cysteine S-methyltransferase DNA binding" evidence="3">
    <location>
        <begin position="90"/>
        <end position="147"/>
    </location>
</feature>
<dbReference type="SUPFAM" id="SSF46767">
    <property type="entry name" value="Methylated DNA-protein cysteine methyltransferase, C-terminal domain"/>
    <property type="match status" value="1"/>
</dbReference>
<dbReference type="EMBL" id="CP064787">
    <property type="protein sequence ID" value="QSG05367.1"/>
    <property type="molecule type" value="Genomic_DNA"/>
</dbReference>
<dbReference type="AlphaFoldDB" id="A0A897MY33"/>
<sequence>MTVTFKSFRREPPGMSADAGIYARESTVLGRHVQIGVAGERVLAVSFPDRPDEQAESDHSLLDRIEAYLGGERDDFADVTVALTVPTDRRSVLETLREIPYGNAVTVEQLTRMTAGLDPESDGDRETVRTALAENPAPLLLPDHRVRDGPSGAPSDVADQLRRVEGL</sequence>
<proteinExistence type="predicted"/>